<evidence type="ECO:0000313" key="12">
    <source>
        <dbReference type="Proteomes" id="UP000232806"/>
    </source>
</evidence>
<dbReference type="GeneID" id="35120929"/>
<dbReference type="FunFam" id="3.40.50.300:FF:000589">
    <property type="entry name" value="ABC transporter, ATP-binding subunit"/>
    <property type="match status" value="1"/>
</dbReference>
<dbReference type="GO" id="GO:0016887">
    <property type="term" value="F:ATP hydrolysis activity"/>
    <property type="evidence" value="ECO:0007669"/>
    <property type="project" value="InterPro"/>
</dbReference>
<dbReference type="RefSeq" id="WP_100905413.1">
    <property type="nucleotide sequence ID" value="NZ_CP017766.1"/>
</dbReference>
<dbReference type="GO" id="GO:1900753">
    <property type="term" value="P:doxorubicin transport"/>
    <property type="evidence" value="ECO:0007669"/>
    <property type="project" value="InterPro"/>
</dbReference>
<keyword evidence="4" id="KW-0547">Nucleotide-binding</keyword>
<dbReference type="PANTHER" id="PTHR43582">
    <property type="entry name" value="LINEARMYCIN RESISTANCE ATP-BINDING PROTEIN LNRL"/>
    <property type="match status" value="1"/>
</dbReference>
<dbReference type="InterPro" id="IPR003439">
    <property type="entry name" value="ABC_transporter-like_ATP-bd"/>
</dbReference>
<keyword evidence="7" id="KW-0472">Membrane</keyword>
<evidence type="ECO:0000256" key="3">
    <source>
        <dbReference type="ARBA" id="ARBA00022475"/>
    </source>
</evidence>
<dbReference type="EMBL" id="CP017766">
    <property type="protein sequence ID" value="AUB55433.1"/>
    <property type="molecule type" value="Genomic_DNA"/>
</dbReference>
<keyword evidence="3" id="KW-1003">Cell membrane</keyword>
<evidence type="ECO:0000256" key="8">
    <source>
        <dbReference type="ARBA" id="ARBA00049985"/>
    </source>
</evidence>
<dbReference type="PANTHER" id="PTHR43582:SF2">
    <property type="entry name" value="LINEARMYCIN RESISTANCE ATP-BINDING PROTEIN LNRL"/>
    <property type="match status" value="1"/>
</dbReference>
<evidence type="ECO:0000256" key="6">
    <source>
        <dbReference type="ARBA" id="ARBA00022967"/>
    </source>
</evidence>
<feature type="compositionally biased region" description="Basic residues" evidence="9">
    <location>
        <begin position="326"/>
        <end position="338"/>
    </location>
</feature>
<dbReference type="OrthoDB" id="31298at2157"/>
<evidence type="ECO:0000256" key="2">
    <source>
        <dbReference type="ARBA" id="ARBA00022448"/>
    </source>
</evidence>
<reference evidence="11 12" key="1">
    <citation type="submission" date="2016-10" db="EMBL/GenBank/DDBJ databases">
        <title>Comparative genomics between deep and shallow subseafloor isolates.</title>
        <authorList>
            <person name="Ishii S."/>
            <person name="Miller J.R."/>
            <person name="Sutton G."/>
            <person name="Suzuki S."/>
            <person name="Methe B."/>
            <person name="Inagaki F."/>
            <person name="Imachi H."/>
        </authorList>
    </citation>
    <scope>NUCLEOTIDE SEQUENCE [LARGE SCALE GENOMIC DNA]</scope>
    <source>
        <strain evidence="11 12">MO-MB1</strain>
    </source>
</reference>
<dbReference type="SUPFAM" id="SSF52540">
    <property type="entry name" value="P-loop containing nucleoside triphosphate hydrolases"/>
    <property type="match status" value="1"/>
</dbReference>
<evidence type="ECO:0000256" key="5">
    <source>
        <dbReference type="ARBA" id="ARBA00022840"/>
    </source>
</evidence>
<keyword evidence="2" id="KW-0813">Transport</keyword>
<evidence type="ECO:0000313" key="11">
    <source>
        <dbReference type="EMBL" id="AUB55433.1"/>
    </source>
</evidence>
<dbReference type="GO" id="GO:0005524">
    <property type="term" value="F:ATP binding"/>
    <property type="evidence" value="ECO:0007669"/>
    <property type="project" value="UniProtKB-KW"/>
</dbReference>
<evidence type="ECO:0000256" key="9">
    <source>
        <dbReference type="SAM" id="MobiDB-lite"/>
    </source>
</evidence>
<proteinExistence type="inferred from homology"/>
<evidence type="ECO:0000256" key="7">
    <source>
        <dbReference type="ARBA" id="ARBA00023136"/>
    </source>
</evidence>
<protein>
    <submittedName>
        <fullName evidence="11">Daunorubicin ABC transporter ATP-binding protein</fullName>
    </submittedName>
</protein>
<keyword evidence="6" id="KW-1278">Translocase</keyword>
<keyword evidence="5 11" id="KW-0067">ATP-binding</keyword>
<sequence>MTENAIEINNLTKKFGDFTAVDDLSLTVEEGEIFGFLGPNGAGKSTTIRMLCTLARPTSGSAKVAGFDLIKESDMVRQHIGLVAEKMIMYDRLTAVENLRFFGKLYEIPKPKLEERIDELLELVDMQEWKNTQISKFSTGMKQRINVIRALLPEPEILFMDEPTLGLDPQTTFSIRDITREINQSGMTVILTTHAMTEAEALSDRVAIIDHGKIAASNTPQDLKNMISHGNTTVFGVKIDNLTTGLIGKIKSLEMVTAVSQQDDYNLKVSAHGENALNLIIDTIRSEGGNIVSVTNSNESTLEDVFLAVTGKEMRDQANEKPSYTPHRHGMAPKARVR</sequence>
<dbReference type="Pfam" id="PF00005">
    <property type="entry name" value="ABC_tran"/>
    <property type="match status" value="1"/>
</dbReference>
<gene>
    <name evidence="11" type="ORF">BK007_04990</name>
</gene>
<feature type="domain" description="ABC transporter" evidence="10">
    <location>
        <begin position="6"/>
        <end position="236"/>
    </location>
</feature>
<comment type="similarity">
    <text evidence="8">Belongs to the ABC transporter superfamily. Drug exporter-1 (DrugE1) (TC 3.A.1.105) family.</text>
</comment>
<dbReference type="SMART" id="SM00382">
    <property type="entry name" value="AAA"/>
    <property type="match status" value="1"/>
</dbReference>
<organism evidence="11 12">
    <name type="scientific">Methanobacterium subterraneum</name>
    <dbReference type="NCBI Taxonomy" id="59277"/>
    <lineage>
        <taxon>Archaea</taxon>
        <taxon>Methanobacteriati</taxon>
        <taxon>Methanobacteriota</taxon>
        <taxon>Methanomada group</taxon>
        <taxon>Methanobacteria</taxon>
        <taxon>Methanobacteriales</taxon>
        <taxon>Methanobacteriaceae</taxon>
        <taxon>Methanobacterium</taxon>
    </lineage>
</organism>
<dbReference type="GO" id="GO:0043215">
    <property type="term" value="P:daunorubicin transport"/>
    <property type="evidence" value="ECO:0007669"/>
    <property type="project" value="InterPro"/>
</dbReference>
<dbReference type="AlphaFoldDB" id="A0A2H4VBH3"/>
<dbReference type="PROSITE" id="PS50893">
    <property type="entry name" value="ABC_TRANSPORTER_2"/>
    <property type="match status" value="1"/>
</dbReference>
<evidence type="ECO:0000256" key="1">
    <source>
        <dbReference type="ARBA" id="ARBA00004236"/>
    </source>
</evidence>
<name>A0A2H4VBH3_9EURY</name>
<dbReference type="Gene3D" id="3.40.50.300">
    <property type="entry name" value="P-loop containing nucleotide triphosphate hydrolases"/>
    <property type="match status" value="1"/>
</dbReference>
<accession>A0A2H4VBH3</accession>
<dbReference type="InterPro" id="IPR003593">
    <property type="entry name" value="AAA+_ATPase"/>
</dbReference>
<dbReference type="InterPro" id="IPR005894">
    <property type="entry name" value="DrrA"/>
</dbReference>
<dbReference type="Proteomes" id="UP000232806">
    <property type="component" value="Chromosome"/>
</dbReference>
<dbReference type="NCBIfam" id="TIGR01188">
    <property type="entry name" value="drrA"/>
    <property type="match status" value="1"/>
</dbReference>
<dbReference type="GO" id="GO:0005886">
    <property type="term" value="C:plasma membrane"/>
    <property type="evidence" value="ECO:0007669"/>
    <property type="project" value="UniProtKB-SubCell"/>
</dbReference>
<evidence type="ECO:0000259" key="10">
    <source>
        <dbReference type="PROSITE" id="PS50893"/>
    </source>
</evidence>
<feature type="region of interest" description="Disordered" evidence="9">
    <location>
        <begin position="315"/>
        <end position="338"/>
    </location>
</feature>
<evidence type="ECO:0000256" key="4">
    <source>
        <dbReference type="ARBA" id="ARBA00022741"/>
    </source>
</evidence>
<dbReference type="InterPro" id="IPR027417">
    <property type="entry name" value="P-loop_NTPase"/>
</dbReference>
<comment type="subcellular location">
    <subcellularLocation>
        <location evidence="1">Cell membrane</location>
    </subcellularLocation>
</comment>